<accession>A0ABR2L7W6</accession>
<keyword evidence="3" id="KW-1185">Reference proteome</keyword>
<dbReference type="Proteomes" id="UP001470230">
    <property type="component" value="Unassembled WGS sequence"/>
</dbReference>
<evidence type="ECO:0008006" key="4">
    <source>
        <dbReference type="Google" id="ProtNLM"/>
    </source>
</evidence>
<sequence length="488" mass="55675">MFYKFPSDKDIYEPLSTDGRPESNSPSNDPRPIKCSPLTEIQANILGNAMALLFSEGDDLILQSIEDIKKLMIENFQAVFKSKEFANKKIDLPNRFIELLKKSTFACPTLELLAILLEKSGEFDYILTSKGIANILTSILNALISKCFDENDIIYSLGNLFSVSKSLSNPYSISESSFSGRFCHELFENNFYEQIPKIFHQKLIDPNGESVNDKIASLLYLTSINNSLSLNEIRCLLKIIPMLLEYDDPAIVRVGFKILSRLSIQLDDVELLLKDGQIISNLCRFISKESSIDFVIETIVNLSRFANIGGKVIDMMNSFDCLQNIFSIFDVQNDQLVNSVFDLSIEWLIHQNNSLVNMFILLKSINFIYIFNNSNFKIKEKALRVLKLASFLDSPENKIIDVLNLDLFKTIISQFSVGDDPDFSYEGCLLMHTMIYKLSGPQFRNQLKSCLLNEDFCNKIDYMIWNEPNEIASKAKEIMTFIQEISTE</sequence>
<name>A0ABR2L7W6_9EUKA</name>
<dbReference type="InterPro" id="IPR016024">
    <property type="entry name" value="ARM-type_fold"/>
</dbReference>
<evidence type="ECO:0000313" key="3">
    <source>
        <dbReference type="Proteomes" id="UP001470230"/>
    </source>
</evidence>
<organism evidence="2 3">
    <name type="scientific">Tritrichomonas musculus</name>
    <dbReference type="NCBI Taxonomy" id="1915356"/>
    <lineage>
        <taxon>Eukaryota</taxon>
        <taxon>Metamonada</taxon>
        <taxon>Parabasalia</taxon>
        <taxon>Tritrichomonadida</taxon>
        <taxon>Tritrichomonadidae</taxon>
        <taxon>Tritrichomonas</taxon>
    </lineage>
</organism>
<protein>
    <recommendedName>
        <fullName evidence="4">Armadillo repeat-containing domain-containing protein</fullName>
    </recommendedName>
</protein>
<feature type="compositionally biased region" description="Basic and acidic residues" evidence="1">
    <location>
        <begin position="1"/>
        <end position="12"/>
    </location>
</feature>
<comment type="caution">
    <text evidence="2">The sequence shown here is derived from an EMBL/GenBank/DDBJ whole genome shotgun (WGS) entry which is preliminary data.</text>
</comment>
<dbReference type="Gene3D" id="1.25.10.10">
    <property type="entry name" value="Leucine-rich Repeat Variant"/>
    <property type="match status" value="1"/>
</dbReference>
<proteinExistence type="predicted"/>
<dbReference type="EMBL" id="JAPFFF010000001">
    <property type="protein sequence ID" value="KAK8899445.1"/>
    <property type="molecule type" value="Genomic_DNA"/>
</dbReference>
<dbReference type="InterPro" id="IPR011989">
    <property type="entry name" value="ARM-like"/>
</dbReference>
<evidence type="ECO:0000313" key="2">
    <source>
        <dbReference type="EMBL" id="KAK8899445.1"/>
    </source>
</evidence>
<dbReference type="SUPFAM" id="SSF48371">
    <property type="entry name" value="ARM repeat"/>
    <property type="match status" value="1"/>
</dbReference>
<evidence type="ECO:0000256" key="1">
    <source>
        <dbReference type="SAM" id="MobiDB-lite"/>
    </source>
</evidence>
<gene>
    <name evidence="2" type="ORF">M9Y10_001761</name>
</gene>
<reference evidence="2 3" key="1">
    <citation type="submission" date="2024-04" db="EMBL/GenBank/DDBJ databases">
        <title>Tritrichomonas musculus Genome.</title>
        <authorList>
            <person name="Alves-Ferreira E."/>
            <person name="Grigg M."/>
            <person name="Lorenzi H."/>
            <person name="Galac M."/>
        </authorList>
    </citation>
    <scope>NUCLEOTIDE SEQUENCE [LARGE SCALE GENOMIC DNA]</scope>
    <source>
        <strain evidence="2 3">EAF2021</strain>
    </source>
</reference>
<feature type="region of interest" description="Disordered" evidence="1">
    <location>
        <begin position="1"/>
        <end position="33"/>
    </location>
</feature>